<dbReference type="KEGG" id="qsa:O6P43_005122"/>
<dbReference type="EMBL" id="JARAOO010000003">
    <property type="protein sequence ID" value="KAJ7975161.1"/>
    <property type="molecule type" value="Genomic_DNA"/>
</dbReference>
<name>A0AAD7Q5B6_QUISA</name>
<dbReference type="AlphaFoldDB" id="A0AAD7Q5B6"/>
<proteinExistence type="predicted"/>
<evidence type="ECO:0000313" key="1">
    <source>
        <dbReference type="EMBL" id="KAJ7975161.1"/>
    </source>
</evidence>
<evidence type="ECO:0000313" key="2">
    <source>
        <dbReference type="Proteomes" id="UP001163823"/>
    </source>
</evidence>
<dbReference type="Proteomes" id="UP001163823">
    <property type="component" value="Chromosome 3"/>
</dbReference>
<organism evidence="1 2">
    <name type="scientific">Quillaja saponaria</name>
    <name type="common">Soap bark tree</name>
    <dbReference type="NCBI Taxonomy" id="32244"/>
    <lineage>
        <taxon>Eukaryota</taxon>
        <taxon>Viridiplantae</taxon>
        <taxon>Streptophyta</taxon>
        <taxon>Embryophyta</taxon>
        <taxon>Tracheophyta</taxon>
        <taxon>Spermatophyta</taxon>
        <taxon>Magnoliopsida</taxon>
        <taxon>eudicotyledons</taxon>
        <taxon>Gunneridae</taxon>
        <taxon>Pentapetalae</taxon>
        <taxon>rosids</taxon>
        <taxon>fabids</taxon>
        <taxon>Fabales</taxon>
        <taxon>Quillajaceae</taxon>
        <taxon>Quillaja</taxon>
    </lineage>
</organism>
<protein>
    <submittedName>
        <fullName evidence="1">MRP-S28 domain-containing protein</fullName>
    </submittedName>
</protein>
<comment type="caution">
    <text evidence="1">The sequence shown here is derived from an EMBL/GenBank/DDBJ whole genome shotgun (WGS) entry which is preliminary data.</text>
</comment>
<keyword evidence="2" id="KW-1185">Reference proteome</keyword>
<reference evidence="1" key="1">
    <citation type="journal article" date="2023" name="Science">
        <title>Elucidation of the pathway for biosynthesis of saponin adjuvants from the soapbark tree.</title>
        <authorList>
            <person name="Reed J."/>
            <person name="Orme A."/>
            <person name="El-Demerdash A."/>
            <person name="Owen C."/>
            <person name="Martin L.B.B."/>
            <person name="Misra R.C."/>
            <person name="Kikuchi S."/>
            <person name="Rejzek M."/>
            <person name="Martin A.C."/>
            <person name="Harkess A."/>
            <person name="Leebens-Mack J."/>
            <person name="Louveau T."/>
            <person name="Stephenson M.J."/>
            <person name="Osbourn A."/>
        </authorList>
    </citation>
    <scope>NUCLEOTIDE SEQUENCE</scope>
    <source>
        <strain evidence="1">S10</strain>
    </source>
</reference>
<accession>A0AAD7Q5B6</accession>
<sequence>MELEVVRGSGLGRESRVAIGHIQIWNSISFLLKNVSVDVEDVSNKELKMRINKYFEDGDEQELQSPQSLKQFCKESYLGTRED</sequence>
<gene>
    <name evidence="1" type="ORF">O6P43_005122</name>
</gene>